<comment type="similarity">
    <text evidence="1">Belongs to the CoA-transferase III family.</text>
</comment>
<evidence type="ECO:0000256" key="3">
    <source>
        <dbReference type="SAM" id="MobiDB-lite"/>
    </source>
</evidence>
<keyword evidence="2 4" id="KW-0808">Transferase</keyword>
<dbReference type="InterPro" id="IPR003673">
    <property type="entry name" value="CoA-Trfase_fam_III"/>
</dbReference>
<dbReference type="InterPro" id="IPR050509">
    <property type="entry name" value="CoA-transferase_III"/>
</dbReference>
<organism evidence="4 5">
    <name type="scientific">Nocardioides eburneus</name>
    <dbReference type="NCBI Taxonomy" id="3231482"/>
    <lineage>
        <taxon>Bacteria</taxon>
        <taxon>Bacillati</taxon>
        <taxon>Actinomycetota</taxon>
        <taxon>Actinomycetes</taxon>
        <taxon>Propionibacteriales</taxon>
        <taxon>Nocardioidaceae</taxon>
        <taxon>Nocardioides</taxon>
    </lineage>
</organism>
<reference evidence="4 5" key="1">
    <citation type="submission" date="2024-07" db="EMBL/GenBank/DDBJ databases">
        <authorList>
            <person name="Lee S."/>
            <person name="Kang M."/>
        </authorList>
    </citation>
    <scope>NUCLEOTIDE SEQUENCE [LARGE SCALE GENOMIC DNA]</scope>
    <source>
        <strain evidence="4 5">DS6</strain>
    </source>
</reference>
<dbReference type="PANTHER" id="PTHR48228">
    <property type="entry name" value="SUCCINYL-COA--D-CITRAMALATE COA-TRANSFERASE"/>
    <property type="match status" value="1"/>
</dbReference>
<feature type="region of interest" description="Disordered" evidence="3">
    <location>
        <begin position="726"/>
        <end position="749"/>
    </location>
</feature>
<accession>A0ABV3T0C1</accession>
<dbReference type="InterPro" id="IPR044855">
    <property type="entry name" value="CoA-Trfase_III_dom3_sf"/>
</dbReference>
<dbReference type="InterPro" id="IPR023606">
    <property type="entry name" value="CoA-Trfase_III_dom_1_sf"/>
</dbReference>
<feature type="region of interest" description="Disordered" evidence="3">
    <location>
        <begin position="423"/>
        <end position="455"/>
    </location>
</feature>
<proteinExistence type="inferred from homology"/>
<protein>
    <submittedName>
        <fullName evidence="4">CoA transferase</fullName>
    </submittedName>
</protein>
<comment type="caution">
    <text evidence="4">The sequence shown here is derived from an EMBL/GenBank/DDBJ whole genome shotgun (WGS) entry which is preliminary data.</text>
</comment>
<dbReference type="PANTHER" id="PTHR48228:SF6">
    <property type="entry name" value="L-CARNITINE COA-TRANSFERASE"/>
    <property type="match status" value="1"/>
</dbReference>
<keyword evidence="5" id="KW-1185">Reference proteome</keyword>
<evidence type="ECO:0000313" key="4">
    <source>
        <dbReference type="EMBL" id="MEX0427698.1"/>
    </source>
</evidence>
<dbReference type="Gene3D" id="3.30.1540.10">
    <property type="entry name" value="formyl-coa transferase, domain 3"/>
    <property type="match status" value="1"/>
</dbReference>
<evidence type="ECO:0000313" key="5">
    <source>
        <dbReference type="Proteomes" id="UP001556631"/>
    </source>
</evidence>
<evidence type="ECO:0000256" key="2">
    <source>
        <dbReference type="ARBA" id="ARBA00022679"/>
    </source>
</evidence>
<feature type="region of interest" description="Disordered" evidence="3">
    <location>
        <begin position="337"/>
        <end position="366"/>
    </location>
</feature>
<gene>
    <name evidence="4" type="ORF">AB3X52_08710</name>
</gene>
<name>A0ABV3T0C1_9ACTN</name>
<dbReference type="GO" id="GO:0016740">
    <property type="term" value="F:transferase activity"/>
    <property type="evidence" value="ECO:0007669"/>
    <property type="project" value="UniProtKB-KW"/>
</dbReference>
<dbReference type="EMBL" id="JBFPJR010000012">
    <property type="protein sequence ID" value="MEX0427698.1"/>
    <property type="molecule type" value="Genomic_DNA"/>
</dbReference>
<dbReference type="Gene3D" id="3.40.50.10540">
    <property type="entry name" value="Crotonobetainyl-coa:carnitine coa-transferase, domain 1"/>
    <property type="match status" value="3"/>
</dbReference>
<sequence length="794" mass="85447">MAVPSSFPHRSPRTPLAGIRVLDASAGVAGQFCGRLFADFGADVVLAEHPGRRSTRHWVHPQTGSASDSLFWHLNQGKRSADLTVAHSDLHYDVFITDGSQAVTPPTGVLVCSISRFGEEGPYRDWRGPEIVMQSLSGTAYTTGRQDREPLYGFGHRVAYSAGAALYAAAVAQLFAISPATTRRNVAVNEFEVAVAMSQNAITQYAYNHTQQDRSQYSGPLGMFELADGWAFLFILPGRWRALCSILGLDEYTDDERFATYGALVSNWKSAEQLLAPALRAWSVGEFVGRAQQARLAASAAYTTRDVLRCAHLAHRGYWSNVEVSRDRGRHSRRLRFPPLAPTLAPPEDERRPAPEAGAHTAEVIDQWRRPADSSPFLGLTDSSRPLQGVTVIELTTSWAGPMAGRMLASLGADVIKVENLDHPDAWRGGQTPGDPRRYPDLDPGPDPYNRSSWFNAQNLGKRSVELDLKDPEGVAVMLDLIERADLFLSNLAPGSLPRLGLDPDVIRARNPCLITLLLSGFGAGGPMAGHVGVGPTVEATTGATWLMGYGDGRPQGTGAAYLDPISAWSLLGTAVSALYGRSRDDGSLASATPIELNLRENALQWMGEFLCEEAMRPTTHVTSLRPNADRNCYAQAVLPALGADAWIAVRVETSDQLVAAGFNDLDVLRDWVAGQPANKVAQTLQGRGIAAAPVNTGARLHDDPHLLATHAVASITHPRAGTARYSLSPIRADRDNSRHPAPAPTLGQHTEEVLAEIAGYSPARIADLAALGVIARISGLQHDAADVTAEVVV</sequence>
<dbReference type="RefSeq" id="WP_367993332.1">
    <property type="nucleotide sequence ID" value="NZ_JBFPJR010000012.1"/>
</dbReference>
<evidence type="ECO:0000256" key="1">
    <source>
        <dbReference type="ARBA" id="ARBA00008383"/>
    </source>
</evidence>
<dbReference type="SUPFAM" id="SSF89796">
    <property type="entry name" value="CoA-transferase family III (CaiB/BaiF)"/>
    <property type="match status" value="2"/>
</dbReference>
<dbReference type="Proteomes" id="UP001556631">
    <property type="component" value="Unassembled WGS sequence"/>
</dbReference>
<dbReference type="Pfam" id="PF02515">
    <property type="entry name" value="CoA_transf_3"/>
    <property type="match status" value="4"/>
</dbReference>